<organism evidence="1 4">
    <name type="scientific">Paracoccus pantotrophus</name>
    <name type="common">Thiosphaera pantotropha</name>
    <dbReference type="NCBI Taxonomy" id="82367"/>
    <lineage>
        <taxon>Bacteria</taxon>
        <taxon>Pseudomonadati</taxon>
        <taxon>Pseudomonadota</taxon>
        <taxon>Alphaproteobacteria</taxon>
        <taxon>Rhodobacterales</taxon>
        <taxon>Paracoccaceae</taxon>
        <taxon>Paracoccus</taxon>
    </lineage>
</organism>
<evidence type="ECO:0000313" key="4">
    <source>
        <dbReference type="Proteomes" id="UP000326453"/>
    </source>
</evidence>
<reference evidence="2 3" key="1">
    <citation type="submission" date="2018-10" db="EMBL/GenBank/DDBJ databases">
        <title>Genomic Encyclopedia of Archaeal and Bacterial Type Strains, Phase II (KMG-II): from individual species to whole genera.</title>
        <authorList>
            <person name="Goeker M."/>
        </authorList>
    </citation>
    <scope>NUCLEOTIDE SEQUENCE [LARGE SCALE GENOMIC DNA]</scope>
    <source>
        <strain evidence="3">ATCC 35512 / DSM 2944 / CIP 106514 / LMD 82.5 / NBRC 102493 / NCCB 82005 / GB17</strain>
        <strain evidence="2">DSM 2944</strain>
    </source>
</reference>
<dbReference type="Proteomes" id="UP000273626">
    <property type="component" value="Unassembled WGS sequence"/>
</dbReference>
<dbReference type="Proteomes" id="UP000326453">
    <property type="component" value="Chromosome 2"/>
</dbReference>
<protein>
    <submittedName>
        <fullName evidence="1">Uncharacterized protein</fullName>
    </submittedName>
</protein>
<reference evidence="1 4" key="2">
    <citation type="submission" date="2019-01" db="EMBL/GenBank/DDBJ databases">
        <title>Complete Genome Sequence and Annotation of the Paracoccus pantotrophus type strain DSM 2944.</title>
        <authorList>
            <person name="Bockwoldt J.A."/>
            <person name="Zimmermann M."/>
            <person name="Tiso T."/>
            <person name="Blank L.M."/>
        </authorList>
    </citation>
    <scope>NUCLEOTIDE SEQUENCE [LARGE SCALE GENOMIC DNA]</scope>
    <source>
        <strain evidence="1 4">DSM 2944</strain>
    </source>
</reference>
<proteinExistence type="predicted"/>
<name>A0AAE6NSE1_PARPN</name>
<keyword evidence="3" id="KW-1185">Reference proteome</keyword>
<dbReference type="GeneID" id="51369650"/>
<evidence type="ECO:0000313" key="3">
    <source>
        <dbReference type="Proteomes" id="UP000273626"/>
    </source>
</evidence>
<evidence type="ECO:0000313" key="2">
    <source>
        <dbReference type="EMBL" id="RKS44499.1"/>
    </source>
</evidence>
<dbReference type="RefSeq" id="WP_147428963.1">
    <property type="nucleotide sequence ID" value="NZ_CP044423.1"/>
</dbReference>
<dbReference type="KEGG" id="ppan:ESD82_03700"/>
<sequence>MIRAIQGKGTNRARVICDECGREDVVTCDYQTRSNGVSEPHAGQIHKKLTRQGWDVRKGKLHCPTCAAHRRAFAQQEGQEVTVTKASVEACEPPEASREQKRLIIMALEEAYDVSAQRYRGGQTDATLATELGNGIRAGWVAEKREELFGPAGGNEEMDAIRNEVAAIEGALSDGLEGIRSEMLGRISALTKRLDAVCAAVGPRAGKV</sequence>
<gene>
    <name evidence="2" type="ORF">BDE18_3347</name>
    <name evidence="1" type="ORF">ESD82_03700</name>
</gene>
<dbReference type="AlphaFoldDB" id="A0AAE6NSE1"/>
<dbReference type="EMBL" id="CP044423">
    <property type="protein sequence ID" value="QFG35305.1"/>
    <property type="molecule type" value="Genomic_DNA"/>
</dbReference>
<accession>A0AAE6NSE1</accession>
<dbReference type="EMBL" id="RBLI01000002">
    <property type="protein sequence ID" value="RKS44499.1"/>
    <property type="molecule type" value="Genomic_DNA"/>
</dbReference>
<evidence type="ECO:0000313" key="1">
    <source>
        <dbReference type="EMBL" id="QFG35305.1"/>
    </source>
</evidence>